<dbReference type="SUPFAM" id="SSF48403">
    <property type="entry name" value="Ankyrin repeat"/>
    <property type="match status" value="1"/>
</dbReference>
<keyword evidence="1" id="KW-0479">Metal-binding</keyword>
<evidence type="ECO:0000256" key="5">
    <source>
        <dbReference type="SAM" id="MobiDB-lite"/>
    </source>
</evidence>
<dbReference type="PANTHER" id="PTHR31251:SF86">
    <property type="entry name" value="SQUAMOSA PROMOTER-BINDING-LIKE PROTEIN 1"/>
    <property type="match status" value="1"/>
</dbReference>
<proteinExistence type="predicted"/>
<name>A0A2H9ZXZ8_9ASPA</name>
<reference evidence="7 8" key="1">
    <citation type="journal article" date="2017" name="Nature">
        <title>The Apostasia genome and the evolution of orchids.</title>
        <authorList>
            <person name="Zhang G.Q."/>
            <person name="Liu K.W."/>
            <person name="Li Z."/>
            <person name="Lohaus R."/>
            <person name="Hsiao Y.Y."/>
            <person name="Niu S.C."/>
            <person name="Wang J.Y."/>
            <person name="Lin Y.C."/>
            <person name="Xu Q."/>
            <person name="Chen L.J."/>
            <person name="Yoshida K."/>
            <person name="Fujiwara S."/>
            <person name="Wang Z.W."/>
            <person name="Zhang Y.Q."/>
            <person name="Mitsuda N."/>
            <person name="Wang M."/>
            <person name="Liu G.H."/>
            <person name="Pecoraro L."/>
            <person name="Huang H.X."/>
            <person name="Xiao X.J."/>
            <person name="Lin M."/>
            <person name="Wu X.Y."/>
            <person name="Wu W.L."/>
            <person name="Chen Y.Y."/>
            <person name="Chang S.B."/>
            <person name="Sakamoto S."/>
            <person name="Ohme-Takagi M."/>
            <person name="Yagi M."/>
            <person name="Zeng S.J."/>
            <person name="Shen C.Y."/>
            <person name="Yeh C.M."/>
            <person name="Luo Y.B."/>
            <person name="Tsai W.C."/>
            <person name="Van de Peer Y."/>
            <person name="Liu Z.J."/>
        </authorList>
    </citation>
    <scope>NUCLEOTIDE SEQUENCE [LARGE SCALE GENOMIC DNA]</scope>
    <source>
        <strain evidence="8">cv. Shenzhen</strain>
        <tissue evidence="7">Stem</tissue>
    </source>
</reference>
<keyword evidence="3" id="KW-0862">Zinc</keyword>
<dbReference type="Pfam" id="PF03110">
    <property type="entry name" value="SBP"/>
    <property type="match status" value="1"/>
</dbReference>
<dbReference type="Gene3D" id="4.10.1100.10">
    <property type="entry name" value="Transcription factor, SBP-box domain"/>
    <property type="match status" value="1"/>
</dbReference>
<evidence type="ECO:0000256" key="3">
    <source>
        <dbReference type="ARBA" id="ARBA00022833"/>
    </source>
</evidence>
<evidence type="ECO:0000256" key="2">
    <source>
        <dbReference type="ARBA" id="ARBA00022771"/>
    </source>
</evidence>
<dbReference type="STRING" id="1088818.A0A2H9ZXZ8"/>
<dbReference type="PANTHER" id="PTHR31251">
    <property type="entry name" value="SQUAMOSA PROMOTER-BINDING-LIKE PROTEIN 4"/>
    <property type="match status" value="1"/>
</dbReference>
<dbReference type="GO" id="GO:0008270">
    <property type="term" value="F:zinc ion binding"/>
    <property type="evidence" value="ECO:0007669"/>
    <property type="project" value="UniProtKB-KW"/>
</dbReference>
<feature type="region of interest" description="Disordered" evidence="5">
    <location>
        <begin position="236"/>
        <end position="256"/>
    </location>
</feature>
<protein>
    <submittedName>
        <fullName evidence="7">Squamosa promoter-binding-like protein 12</fullName>
    </submittedName>
</protein>
<dbReference type="InterPro" id="IPR044817">
    <property type="entry name" value="SBP-like"/>
</dbReference>
<evidence type="ECO:0000259" key="6">
    <source>
        <dbReference type="PROSITE" id="PS51141"/>
    </source>
</evidence>
<dbReference type="OrthoDB" id="514967at2759"/>
<evidence type="ECO:0000256" key="4">
    <source>
        <dbReference type="PROSITE-ProRule" id="PRU00470"/>
    </source>
</evidence>
<dbReference type="InterPro" id="IPR004333">
    <property type="entry name" value="SBP_dom"/>
</dbReference>
<feature type="region of interest" description="Disordered" evidence="5">
    <location>
        <begin position="470"/>
        <end position="498"/>
    </location>
</feature>
<feature type="compositionally biased region" description="Basic residues" evidence="5">
    <location>
        <begin position="236"/>
        <end position="246"/>
    </location>
</feature>
<organism evidence="7 8">
    <name type="scientific">Apostasia shenzhenica</name>
    <dbReference type="NCBI Taxonomy" id="1088818"/>
    <lineage>
        <taxon>Eukaryota</taxon>
        <taxon>Viridiplantae</taxon>
        <taxon>Streptophyta</taxon>
        <taxon>Embryophyta</taxon>
        <taxon>Tracheophyta</taxon>
        <taxon>Spermatophyta</taxon>
        <taxon>Magnoliopsida</taxon>
        <taxon>Liliopsida</taxon>
        <taxon>Asparagales</taxon>
        <taxon>Orchidaceae</taxon>
        <taxon>Apostasioideae</taxon>
        <taxon>Apostasia</taxon>
    </lineage>
</organism>
<feature type="domain" description="SBP-type" evidence="6">
    <location>
        <begin position="169"/>
        <end position="246"/>
    </location>
</feature>
<feature type="compositionally biased region" description="Low complexity" evidence="5">
    <location>
        <begin position="479"/>
        <end position="497"/>
    </location>
</feature>
<dbReference type="Proteomes" id="UP000236161">
    <property type="component" value="Unassembled WGS sequence"/>
</dbReference>
<keyword evidence="8" id="KW-1185">Reference proteome</keyword>
<dbReference type="InterPro" id="IPR036893">
    <property type="entry name" value="SBP_sf"/>
</dbReference>
<dbReference type="GO" id="GO:0003677">
    <property type="term" value="F:DNA binding"/>
    <property type="evidence" value="ECO:0007669"/>
    <property type="project" value="InterPro"/>
</dbReference>
<dbReference type="InterPro" id="IPR036770">
    <property type="entry name" value="Ankyrin_rpt-contain_sf"/>
</dbReference>
<dbReference type="EMBL" id="KZ452966">
    <property type="protein sequence ID" value="PKA48164.1"/>
    <property type="molecule type" value="Genomic_DNA"/>
</dbReference>
<keyword evidence="2 4" id="KW-0863">Zinc-finger</keyword>
<dbReference type="PROSITE" id="PS51141">
    <property type="entry name" value="ZF_SBP"/>
    <property type="match status" value="1"/>
</dbReference>
<dbReference type="Pfam" id="PF26102">
    <property type="entry name" value="Ig_SPL7"/>
    <property type="match status" value="1"/>
</dbReference>
<dbReference type="AlphaFoldDB" id="A0A2H9ZXZ8"/>
<dbReference type="GO" id="GO:0005634">
    <property type="term" value="C:nucleus"/>
    <property type="evidence" value="ECO:0007669"/>
    <property type="project" value="InterPro"/>
</dbReference>
<evidence type="ECO:0000313" key="8">
    <source>
        <dbReference type="Proteomes" id="UP000236161"/>
    </source>
</evidence>
<dbReference type="SUPFAM" id="SSF103612">
    <property type="entry name" value="SBT domain"/>
    <property type="match status" value="1"/>
</dbReference>
<gene>
    <name evidence="7" type="primary">SPL12</name>
    <name evidence="7" type="ORF">AXF42_Ash020509</name>
</gene>
<dbReference type="Gene3D" id="1.25.40.20">
    <property type="entry name" value="Ankyrin repeat-containing domain"/>
    <property type="match status" value="1"/>
</dbReference>
<accession>A0A2H9ZXZ8</accession>
<sequence length="1103" mass="123000">MWISVGWIHSGVMPLDFWGLSEQIRMEATNIGEAKHQSFAAGTSGSHGKNAHEWDLNEWEWNGDLFVATPVKKGPLDCRNKQLFSDPALSNSSSSYSGETEFGITGIGQGAVGKRRRIMIVEDDEQSDEAGSLTLKLGGHSYPVLGDVTAIGGTKNGIMIKVQGSKPNQPKCLVEGCCADLSHCKDYHKRHKVCEMHAKASSAVVGNVIQRFCQQCSRFHHLQEFDEEKRSCRRRLAGHNRRRRKTHSEATSSGTYMSRDQSTSYLLISFLRILANLMSDKSEQSKDHEFLSNLLRNIACLAGSAGGNSSPSIIQASQDLQKVWRSFETSNDLLDGVPMKENIKPSHARAIASCHPLVATIDFASGSITSIERNCQKNITTHSLVETGQVLPSQSLVSQENDLSRISNAPGSSQHMLPLASKHVGQIIKGFDLNIECNEDQNGYRGFDHTAHNTFMSSKSNCFPWKQHDSLHSSPLQTSGNSDSASPQSPSSSNCDAQSRTDRLVFKLFGKDPNDFPLALRAQILDWLSHSPTDIESYIRPGCIILSVYLRLDGSAWEKLCCDLGSSLKALLCLCTDDFWRTGWIYARVQQHIAFIYKGEVVFDKSLMTDRFSFCKIYSVAPIAVSPSSMVTFKVKGSNLLQSSARLLCAFEGRYLTQGIIQSSVERLGDTRRCRKLQYLSISCSLPKATGRGFIEVEDSGLSGGFFPFIVAEEDICAEVRSLESSIDVESFDDLSREKFEAKRNVILNFLHEMGWLLRRSQLRSRLESMYCFSEGFSLVRFRWLLKFGIDSNWCAVVKKLLDILFEGNIELGGRSPFEVALSENLLHRAVQKNSKSTVKLLLRYKSENDSDRNIENFIFRPDMPGPSTITPLHVVANCGCADSMLDILTDDPGRCGLKAWSSARDITGFTPNDYARARGHKSYIMLVENKIKNKIYGKHDVFLNIPRELSLASYATNGKLGEHKSCKQNNRGMENSSSILSEPSECRLCYRQSVYRSAAETSLPHRPMLRSMVGIAAVCVCVGLLFKGPPKVLFVCPPFSWERLQYGYIGDGDKTVASESRMYQKGNDNMAKGHVNSTGFLWQMLLNDPMDELTVKIDEKIF</sequence>
<evidence type="ECO:0000313" key="7">
    <source>
        <dbReference type="EMBL" id="PKA48164.1"/>
    </source>
</evidence>
<evidence type="ECO:0000256" key="1">
    <source>
        <dbReference type="ARBA" id="ARBA00022723"/>
    </source>
</evidence>